<keyword evidence="1" id="KW-0472">Membrane</keyword>
<dbReference type="EMBL" id="CAMXCT030006656">
    <property type="protein sequence ID" value="CAL4805118.1"/>
    <property type="molecule type" value="Genomic_DNA"/>
</dbReference>
<dbReference type="EMBL" id="CAMXCT020006656">
    <property type="protein sequence ID" value="CAL1171181.1"/>
    <property type="molecule type" value="Genomic_DNA"/>
</dbReference>
<reference evidence="2" key="1">
    <citation type="submission" date="2022-10" db="EMBL/GenBank/DDBJ databases">
        <authorList>
            <person name="Chen Y."/>
            <person name="Dougan E. K."/>
            <person name="Chan C."/>
            <person name="Rhodes N."/>
            <person name="Thang M."/>
        </authorList>
    </citation>
    <scope>NUCLEOTIDE SEQUENCE</scope>
</reference>
<sequence length="380" mass="42025">MEVVHRSEEEDIAPLSVSGVWRSVAVQLEVYKERPANFAFVLALLTWAAAAYRIATGVYDDAGICLDVRTLHFAGGPSMRWLLHVFWPFEAGIIRGFLTSTVLLVFGYALEFELGTAQFVALLLGIQLGSAFLLLHFGFTTCLTSFEAAFAGLAVMTHKVNPKVHSDGLGKSLKLPFEVEPRWHLWVLLGFLLLQATDFPKAFVQQGAGLVVGTLCLLREPEVWSEAFASIRSRSFSAGAAAHVALFVFTILFMPLTVVEAPPELWAMLQAAMVDGRALSPSWWAQSVPSSLPLVHMAMRQQIASEALYISKVLPSFALPLLLSSMQIWVKGYSIFIVILLMYSMNSPVWRYPHWGFVSLAYLAVAFWKLPAAAEKSKRA</sequence>
<reference evidence="3 4" key="2">
    <citation type="submission" date="2024-05" db="EMBL/GenBank/DDBJ databases">
        <authorList>
            <person name="Chen Y."/>
            <person name="Shah S."/>
            <person name="Dougan E. K."/>
            <person name="Thang M."/>
            <person name="Chan C."/>
        </authorList>
    </citation>
    <scope>NUCLEOTIDE SEQUENCE [LARGE SCALE GENOMIC DNA]</scope>
</reference>
<accession>A0A9P1GN02</accession>
<proteinExistence type="predicted"/>
<gene>
    <name evidence="2" type="ORF">C1SCF055_LOCUS42426</name>
</gene>
<protein>
    <submittedName>
        <fullName evidence="2">Uncharacterized protein</fullName>
    </submittedName>
</protein>
<evidence type="ECO:0000256" key="1">
    <source>
        <dbReference type="SAM" id="Phobius"/>
    </source>
</evidence>
<feature type="transmembrane region" description="Helical" evidence="1">
    <location>
        <begin position="119"/>
        <end position="139"/>
    </location>
</feature>
<feature type="transmembrane region" description="Helical" evidence="1">
    <location>
        <begin position="352"/>
        <end position="370"/>
    </location>
</feature>
<evidence type="ECO:0000313" key="3">
    <source>
        <dbReference type="EMBL" id="CAL4805118.1"/>
    </source>
</evidence>
<dbReference type="OrthoDB" id="430315at2759"/>
<keyword evidence="4" id="KW-1185">Reference proteome</keyword>
<evidence type="ECO:0000313" key="2">
    <source>
        <dbReference type="EMBL" id="CAI4017806.1"/>
    </source>
</evidence>
<name>A0A9P1GN02_9DINO</name>
<evidence type="ECO:0000313" key="4">
    <source>
        <dbReference type="Proteomes" id="UP001152797"/>
    </source>
</evidence>
<keyword evidence="1" id="KW-1133">Transmembrane helix</keyword>
<feature type="transmembrane region" description="Helical" evidence="1">
    <location>
        <begin position="85"/>
        <end position="107"/>
    </location>
</feature>
<dbReference type="AlphaFoldDB" id="A0A9P1GN02"/>
<organism evidence="2">
    <name type="scientific">Cladocopium goreaui</name>
    <dbReference type="NCBI Taxonomy" id="2562237"/>
    <lineage>
        <taxon>Eukaryota</taxon>
        <taxon>Sar</taxon>
        <taxon>Alveolata</taxon>
        <taxon>Dinophyceae</taxon>
        <taxon>Suessiales</taxon>
        <taxon>Symbiodiniaceae</taxon>
        <taxon>Cladocopium</taxon>
    </lineage>
</organism>
<feature type="transmembrane region" description="Helical" evidence="1">
    <location>
        <begin position="240"/>
        <end position="259"/>
    </location>
</feature>
<keyword evidence="1" id="KW-0812">Transmembrane</keyword>
<feature type="transmembrane region" description="Helical" evidence="1">
    <location>
        <begin position="328"/>
        <end position="346"/>
    </location>
</feature>
<dbReference type="EMBL" id="CAMXCT010006656">
    <property type="protein sequence ID" value="CAI4017806.1"/>
    <property type="molecule type" value="Genomic_DNA"/>
</dbReference>
<comment type="caution">
    <text evidence="2">The sequence shown here is derived from an EMBL/GenBank/DDBJ whole genome shotgun (WGS) entry which is preliminary data.</text>
</comment>
<dbReference type="Proteomes" id="UP001152797">
    <property type="component" value="Unassembled WGS sequence"/>
</dbReference>